<dbReference type="InterPro" id="IPR014729">
    <property type="entry name" value="Rossmann-like_a/b/a_fold"/>
</dbReference>
<dbReference type="EMBL" id="JBAKIA010000004">
    <property type="protein sequence ID" value="MEJ8473858.1"/>
    <property type="molecule type" value="Genomic_DNA"/>
</dbReference>
<evidence type="ECO:0000313" key="4">
    <source>
        <dbReference type="Proteomes" id="UP001385499"/>
    </source>
</evidence>
<dbReference type="PANTHER" id="PTHR46268:SF6">
    <property type="entry name" value="UNIVERSAL STRESS PROTEIN UP12"/>
    <property type="match status" value="1"/>
</dbReference>
<dbReference type="PRINTS" id="PR01438">
    <property type="entry name" value="UNVRSLSTRESS"/>
</dbReference>
<dbReference type="InterPro" id="IPR006015">
    <property type="entry name" value="Universal_stress_UspA"/>
</dbReference>
<dbReference type="InterPro" id="IPR006016">
    <property type="entry name" value="UspA"/>
</dbReference>
<keyword evidence="4" id="KW-1185">Reference proteome</keyword>
<evidence type="ECO:0000313" key="3">
    <source>
        <dbReference type="EMBL" id="MEJ8473858.1"/>
    </source>
</evidence>
<dbReference type="Proteomes" id="UP001385499">
    <property type="component" value="Unassembled WGS sequence"/>
</dbReference>
<proteinExistence type="inferred from homology"/>
<dbReference type="Gene3D" id="3.40.50.620">
    <property type="entry name" value="HUPs"/>
    <property type="match status" value="1"/>
</dbReference>
<sequence>MMTINFVVGFDGSKASEAAVRFAVKQAQTCDATLIIAHVLEWSPYSFLTPTEIEERHARRNMELKRAKEALIDPLLEKIKSEVGAVESVIRYGNIVDTIIAISKDSDAAQIFIGRTGHRGVASRVFGSVAGSLAQHASVPVTIIP</sequence>
<dbReference type="RefSeq" id="WP_340273543.1">
    <property type="nucleotide sequence ID" value="NZ_JBAKIA010000004.1"/>
</dbReference>
<comment type="similarity">
    <text evidence="1">Belongs to the universal stress protein A family.</text>
</comment>
<comment type="caution">
    <text evidence="3">The sequence shown here is derived from an EMBL/GenBank/DDBJ whole genome shotgun (WGS) entry which is preliminary data.</text>
</comment>
<evidence type="ECO:0000256" key="1">
    <source>
        <dbReference type="ARBA" id="ARBA00008791"/>
    </source>
</evidence>
<feature type="domain" description="UspA" evidence="2">
    <location>
        <begin position="5"/>
        <end position="145"/>
    </location>
</feature>
<gene>
    <name evidence="3" type="ORF">V6575_07150</name>
</gene>
<accession>A0ABU8TI64</accession>
<reference evidence="3 4" key="1">
    <citation type="submission" date="2024-02" db="EMBL/GenBank/DDBJ databases">
        <title>Roseibium algae sp. nov., isolated from marine alga (Grateloupia sp.), showing potential in myo-inositol conversion.</title>
        <authorList>
            <person name="Wang Y."/>
        </authorList>
    </citation>
    <scope>NUCLEOTIDE SEQUENCE [LARGE SCALE GENOMIC DNA]</scope>
    <source>
        <strain evidence="3 4">H3510</strain>
    </source>
</reference>
<name>A0ABU8TI64_9HYPH</name>
<organism evidence="3 4">
    <name type="scientific">Roseibium algae</name>
    <dbReference type="NCBI Taxonomy" id="3123038"/>
    <lineage>
        <taxon>Bacteria</taxon>
        <taxon>Pseudomonadati</taxon>
        <taxon>Pseudomonadota</taxon>
        <taxon>Alphaproteobacteria</taxon>
        <taxon>Hyphomicrobiales</taxon>
        <taxon>Stappiaceae</taxon>
        <taxon>Roseibium</taxon>
    </lineage>
</organism>
<dbReference type="PANTHER" id="PTHR46268">
    <property type="entry name" value="STRESS RESPONSE PROTEIN NHAX"/>
    <property type="match status" value="1"/>
</dbReference>
<evidence type="ECO:0000259" key="2">
    <source>
        <dbReference type="Pfam" id="PF00582"/>
    </source>
</evidence>
<protein>
    <submittedName>
        <fullName evidence="3">Universal stress protein</fullName>
    </submittedName>
</protein>
<dbReference type="Pfam" id="PF00582">
    <property type="entry name" value="Usp"/>
    <property type="match status" value="1"/>
</dbReference>
<dbReference type="SUPFAM" id="SSF52402">
    <property type="entry name" value="Adenine nucleotide alpha hydrolases-like"/>
    <property type="match status" value="1"/>
</dbReference>
<dbReference type="CDD" id="cd00293">
    <property type="entry name" value="USP-like"/>
    <property type="match status" value="1"/>
</dbReference>